<dbReference type="GO" id="GO:0006355">
    <property type="term" value="P:regulation of DNA-templated transcription"/>
    <property type="evidence" value="ECO:0007669"/>
    <property type="project" value="InterPro"/>
</dbReference>
<evidence type="ECO:0000313" key="8">
    <source>
        <dbReference type="EMBL" id="MDI1489625.1"/>
    </source>
</evidence>
<sequence length="927" mass="103407">METAQDNEARADFGKSLTRFGEERGINIDTQPRVAGQVIDLYSLYNYVVAKGGYDVVSGEKLAWRSVAVDFGLGSAPAAAYAFQLKTCYYKNLVAYEIKYHWNQDPPPVEILEKMTAKGGDIKNRTIENFQTTKRGMANGATDSEGEDPSTPRDDKMDVDDPGSAAGRSSRGLRQQPPQRVLFQPEVSIRQSRQASAQNNSPQPSNPQMTQQGYAQAGNTGANPSTYSIANYEPRPQMPLSLRPIVTPGNNQQLFQAQVKKLRDAKLASLGLTPTTSVMKPGAGFDGPNIYVRILNCLRCPIPEEQDYALHHMVKISHERGDKYRFDSFPGLAEGLIERLLKISSLYYDVEWQVSYSQEDDDPEVLDGIYGTPDILERIQGLRRIDPPDELQSAEVAHSINKILEAGLTLRNLSMLEDNAIYLSDMAQLRDFLSIALNLPSSPCTIELKHYALDIAEQVTRYWRMSASDPLYQSLLNLIDQGSDRGAIITALRTICRISMNLRDSNLLPSIPVSTLRRISEWLVLEDEEFTSACLDFLYQFTAIPINVLTLFDNSTVVQLPSLVQQLSRLLQFRSSAATSRIQTSQAVPATPATEVPGVPKDLMEQFLRVEEPERSKKWLKAVFEEDPSSHITQIALWQAYQQRFVDYASSGALLQAADFIKNVSNVFQGANAQVISGPSQRFIIKGIRPRHVPVDSKDRPYTRCLWSSPGSKPCEEFQLKPRHMFEHIARQHLHLQRAADGTWSNEANGVSAPRDCYWADCLHFERRGAGNPPTAHDIALHVKTHLPDVTTKSAFRQKHNRTQQTQTIPVRLLESDDLPVPPADPIHGREATFKTLVYHNTAVDEFGNASGIPLTSALVLRNLARNAPKAIALTDQADHDALRLQIMHQLFGPIVDRLIFVLAHNKSLAPYATDVLGLVEKGMAES</sequence>
<dbReference type="Pfam" id="PF01388">
    <property type="entry name" value="ARID"/>
    <property type="match status" value="1"/>
</dbReference>
<dbReference type="GO" id="GO:0006325">
    <property type="term" value="P:chromatin organization"/>
    <property type="evidence" value="ECO:0007669"/>
    <property type="project" value="UniProtKB-KW"/>
</dbReference>
<feature type="domain" description="RFX-type winged-helix" evidence="7">
    <location>
        <begin position="616"/>
        <end position="692"/>
    </location>
</feature>
<evidence type="ECO:0000256" key="3">
    <source>
        <dbReference type="ARBA" id="ARBA00023163"/>
    </source>
</evidence>
<keyword evidence="2" id="KW-0805">Transcription regulation</keyword>
<evidence type="ECO:0000256" key="2">
    <source>
        <dbReference type="ARBA" id="ARBA00023015"/>
    </source>
</evidence>
<organism evidence="8 9">
    <name type="scientific">Ramalina farinacea</name>
    <dbReference type="NCBI Taxonomy" id="258253"/>
    <lineage>
        <taxon>Eukaryota</taxon>
        <taxon>Fungi</taxon>
        <taxon>Dikarya</taxon>
        <taxon>Ascomycota</taxon>
        <taxon>Pezizomycotina</taxon>
        <taxon>Lecanoromycetes</taxon>
        <taxon>OSLEUM clade</taxon>
        <taxon>Lecanoromycetidae</taxon>
        <taxon>Lecanorales</taxon>
        <taxon>Lecanorineae</taxon>
        <taxon>Ramalinaceae</taxon>
        <taxon>Ramalina</taxon>
    </lineage>
</organism>
<evidence type="ECO:0000313" key="9">
    <source>
        <dbReference type="Proteomes" id="UP001161017"/>
    </source>
</evidence>
<feature type="compositionally biased region" description="Polar residues" evidence="5">
    <location>
        <begin position="189"/>
        <end position="229"/>
    </location>
</feature>
<name>A0AA43QNC5_9LECA</name>
<keyword evidence="9" id="KW-1185">Reference proteome</keyword>
<dbReference type="EMBL" id="JAPUFD010000010">
    <property type="protein sequence ID" value="MDI1489625.1"/>
    <property type="molecule type" value="Genomic_DNA"/>
</dbReference>
<dbReference type="InterPro" id="IPR036431">
    <property type="entry name" value="ARID_dom_sf"/>
</dbReference>
<evidence type="ECO:0000256" key="4">
    <source>
        <dbReference type="ARBA" id="ARBA00023242"/>
    </source>
</evidence>
<dbReference type="SMART" id="SM00501">
    <property type="entry name" value="BRIGHT"/>
    <property type="match status" value="1"/>
</dbReference>
<dbReference type="PROSITE" id="PS51526">
    <property type="entry name" value="RFX_DBD"/>
    <property type="match status" value="1"/>
</dbReference>
<reference evidence="8" key="1">
    <citation type="journal article" date="2023" name="Genome Biol. Evol.">
        <title>First Whole Genome Sequence and Flow Cytometry Genome Size Data for the Lichen-Forming Fungus Ramalina farinacea (Ascomycota).</title>
        <authorList>
            <person name="Llewellyn T."/>
            <person name="Mian S."/>
            <person name="Hill R."/>
            <person name="Leitch I.J."/>
            <person name="Gaya E."/>
        </authorList>
    </citation>
    <scope>NUCLEOTIDE SEQUENCE</scope>
    <source>
        <strain evidence="8">LIQ254RAFAR</strain>
    </source>
</reference>
<dbReference type="GO" id="GO:0016586">
    <property type="term" value="C:RSC-type complex"/>
    <property type="evidence" value="ECO:0007669"/>
    <property type="project" value="TreeGrafter"/>
</dbReference>
<gene>
    <name evidence="8" type="primary">RSC9</name>
    <name evidence="8" type="ORF">OHK93_000822</name>
</gene>
<keyword evidence="3" id="KW-0804">Transcription</keyword>
<dbReference type="InterPro" id="IPR003150">
    <property type="entry name" value="DNA-bd_RFX"/>
</dbReference>
<accession>A0AA43QNC5</accession>
<dbReference type="CDD" id="cd16100">
    <property type="entry name" value="ARID"/>
    <property type="match status" value="1"/>
</dbReference>
<dbReference type="InterPro" id="IPR001606">
    <property type="entry name" value="ARID_dom"/>
</dbReference>
<dbReference type="SUPFAM" id="SSF46774">
    <property type="entry name" value="ARID-like"/>
    <property type="match status" value="1"/>
</dbReference>
<dbReference type="InterPro" id="IPR052406">
    <property type="entry name" value="Chromatin_Remodeling_Comp"/>
</dbReference>
<comment type="caution">
    <text evidence="8">The sequence shown here is derived from an EMBL/GenBank/DDBJ whole genome shotgun (WGS) entry which is preliminary data.</text>
</comment>
<keyword evidence="1" id="KW-0156">Chromatin regulator</keyword>
<feature type="region of interest" description="Disordered" evidence="5">
    <location>
        <begin position="123"/>
        <end position="235"/>
    </location>
</feature>
<dbReference type="InterPro" id="IPR016024">
    <property type="entry name" value="ARM-type_fold"/>
</dbReference>
<evidence type="ECO:0000256" key="1">
    <source>
        <dbReference type="ARBA" id="ARBA00022853"/>
    </source>
</evidence>
<evidence type="ECO:0000256" key="5">
    <source>
        <dbReference type="SAM" id="MobiDB-lite"/>
    </source>
</evidence>
<evidence type="ECO:0000259" key="6">
    <source>
        <dbReference type="PROSITE" id="PS51011"/>
    </source>
</evidence>
<proteinExistence type="predicted"/>
<dbReference type="PROSITE" id="PS51011">
    <property type="entry name" value="ARID"/>
    <property type="match status" value="1"/>
</dbReference>
<protein>
    <submittedName>
        <fullName evidence="8">Chromatin structure-remodeling complex protein rsc9</fullName>
    </submittedName>
</protein>
<evidence type="ECO:0000259" key="7">
    <source>
        <dbReference type="PROSITE" id="PS51526"/>
    </source>
</evidence>
<dbReference type="AlphaFoldDB" id="A0AA43QNC5"/>
<dbReference type="PANTHER" id="PTHR22970">
    <property type="entry name" value="AT-RICH INTERACTIVE DOMAIN-CONTAINING PROTEIN 2"/>
    <property type="match status" value="1"/>
</dbReference>
<dbReference type="Proteomes" id="UP001161017">
    <property type="component" value="Unassembled WGS sequence"/>
</dbReference>
<dbReference type="SMART" id="SM01014">
    <property type="entry name" value="ARID"/>
    <property type="match status" value="1"/>
</dbReference>
<dbReference type="Gene3D" id="1.10.150.60">
    <property type="entry name" value="ARID DNA-binding domain"/>
    <property type="match status" value="1"/>
</dbReference>
<dbReference type="SUPFAM" id="SSF48371">
    <property type="entry name" value="ARM repeat"/>
    <property type="match status" value="1"/>
</dbReference>
<keyword evidence="4" id="KW-0539">Nucleus</keyword>
<feature type="domain" description="ARID" evidence="6">
    <location>
        <begin position="7"/>
        <end position="101"/>
    </location>
</feature>
<dbReference type="GO" id="GO:0003677">
    <property type="term" value="F:DNA binding"/>
    <property type="evidence" value="ECO:0007669"/>
    <property type="project" value="InterPro"/>
</dbReference>
<dbReference type="PANTHER" id="PTHR22970:SF14">
    <property type="entry name" value="AT-RICH INTERACTIVE DOMAIN-CONTAINING PROTEIN 2"/>
    <property type="match status" value="1"/>
</dbReference>